<dbReference type="UniPathway" id="UPA00051">
    <property type="reaction ID" value="UER00465"/>
</dbReference>
<dbReference type="SUPFAM" id="SSF55347">
    <property type="entry name" value="Glyceraldehyde-3-phosphate dehydrogenase-like, C-terminal domain"/>
    <property type="match status" value="1"/>
</dbReference>
<protein>
    <recommendedName>
        <fullName evidence="5 12">Homoserine dehydrogenase</fullName>
        <ecNumber evidence="4 12">1.1.1.3</ecNumber>
    </recommendedName>
</protein>
<dbReference type="InterPro" id="IPR001342">
    <property type="entry name" value="HDH_cat"/>
</dbReference>
<name>A0A401UIF3_9CLOT</name>
<gene>
    <name evidence="15" type="primary">thrA</name>
    <name evidence="15" type="ORF">Ctaglu_09530</name>
</gene>
<dbReference type="Proteomes" id="UP000287872">
    <property type="component" value="Unassembled WGS sequence"/>
</dbReference>
<feature type="binding site" evidence="11">
    <location>
        <position position="214"/>
    </location>
    <ligand>
        <name>L-homoserine</name>
        <dbReference type="ChEBI" id="CHEBI:57476"/>
    </ligand>
</feature>
<evidence type="ECO:0000256" key="2">
    <source>
        <dbReference type="ARBA" id="ARBA00005062"/>
    </source>
</evidence>
<dbReference type="PROSITE" id="PS01042">
    <property type="entry name" value="HOMOSER_DHGENASE"/>
    <property type="match status" value="1"/>
</dbReference>
<dbReference type="InterPro" id="IPR036291">
    <property type="entry name" value="NAD(P)-bd_dom_sf"/>
</dbReference>
<dbReference type="PIRSF" id="PIRSF036497">
    <property type="entry name" value="HDH_short"/>
    <property type="match status" value="1"/>
</dbReference>
<keyword evidence="6 12" id="KW-0791">Threonine biosynthesis</keyword>
<evidence type="ECO:0000256" key="12">
    <source>
        <dbReference type="RuleBase" id="RU000579"/>
    </source>
</evidence>
<evidence type="ECO:0000313" key="16">
    <source>
        <dbReference type="Proteomes" id="UP000287872"/>
    </source>
</evidence>
<keyword evidence="12" id="KW-0486">Methionine biosynthesis</keyword>
<dbReference type="UniPathway" id="UPA00050">
    <property type="reaction ID" value="UER00063"/>
</dbReference>
<evidence type="ECO:0000256" key="5">
    <source>
        <dbReference type="ARBA" id="ARBA00013376"/>
    </source>
</evidence>
<evidence type="ECO:0000256" key="9">
    <source>
        <dbReference type="ARBA" id="ARBA00048841"/>
    </source>
</evidence>
<evidence type="ECO:0000256" key="8">
    <source>
        <dbReference type="ARBA" id="ARBA00023053"/>
    </source>
</evidence>
<evidence type="ECO:0000256" key="3">
    <source>
        <dbReference type="ARBA" id="ARBA00006753"/>
    </source>
</evidence>
<dbReference type="EC" id="1.1.1.3" evidence="4 12"/>
<dbReference type="Gene3D" id="3.30.360.10">
    <property type="entry name" value="Dihydrodipicolinate Reductase, domain 2"/>
    <property type="match status" value="1"/>
</dbReference>
<dbReference type="SUPFAM" id="SSF51735">
    <property type="entry name" value="NAD(P)-binding Rossmann-fold domains"/>
    <property type="match status" value="1"/>
</dbReference>
<evidence type="ECO:0000259" key="14">
    <source>
        <dbReference type="Pfam" id="PF00742"/>
    </source>
</evidence>
<keyword evidence="16" id="KW-1185">Reference proteome</keyword>
<evidence type="ECO:0000256" key="6">
    <source>
        <dbReference type="ARBA" id="ARBA00022697"/>
    </source>
</evidence>
<sequence length="345" mass="38282">MHNKEINICLVGFGNAAQEFCRMLITKRLEVKESRGYDIKVTAIAGRSKGGIINARGIDLTKVLRDVENSGRFDSTAEDTVTMETLQIIRNCNANLLIELSSLSIHDGEPAITHIETAFDGGMHVITGNKGPIAFKYQKLRDNSKEKGLQFLYETTVMDGTPIFNFVKYALPGCKVLSFKGILNSTTNFVLEQMESGNSYEDAIKEAKRRGFAEADPTLDIDGWDAAAKTAALLNVLMDTNINPTEIDRKGISHITLEDIEKAKVENCKIKLICEGYIEDNKVKGRVHPVYINYKDTFSNIDATSSILAITTDLMGEVQIIEKNPEIQQTAYGIYSDLLTLIKTL</sequence>
<dbReference type="FunFam" id="3.30.360.10:FF:000005">
    <property type="entry name" value="Homoserine dehydrogenase"/>
    <property type="match status" value="1"/>
</dbReference>
<dbReference type="PANTHER" id="PTHR43331:SF1">
    <property type="entry name" value="HOMOSERINE DEHYDROGENASE"/>
    <property type="match status" value="1"/>
</dbReference>
<evidence type="ECO:0000313" key="15">
    <source>
        <dbReference type="EMBL" id="GCD09330.1"/>
    </source>
</evidence>
<dbReference type="InterPro" id="IPR022697">
    <property type="entry name" value="HDH_short"/>
</dbReference>
<dbReference type="GO" id="GO:0009086">
    <property type="term" value="P:methionine biosynthetic process"/>
    <property type="evidence" value="ECO:0007669"/>
    <property type="project" value="UniProtKB-KW"/>
</dbReference>
<dbReference type="PANTHER" id="PTHR43331">
    <property type="entry name" value="HOMOSERINE DEHYDROGENASE"/>
    <property type="match status" value="1"/>
</dbReference>
<dbReference type="GO" id="GO:0004412">
    <property type="term" value="F:homoserine dehydrogenase activity"/>
    <property type="evidence" value="ECO:0007669"/>
    <property type="project" value="UniProtKB-EC"/>
</dbReference>
<evidence type="ECO:0000256" key="4">
    <source>
        <dbReference type="ARBA" id="ARBA00013213"/>
    </source>
</evidence>
<keyword evidence="7 12" id="KW-0560">Oxidoreductase</keyword>
<comment type="similarity">
    <text evidence="3 13">Belongs to the homoserine dehydrogenase family.</text>
</comment>
<dbReference type="AlphaFoldDB" id="A0A401UIF3"/>
<keyword evidence="11 12" id="KW-0521">NADP</keyword>
<feature type="binding site" evidence="11">
    <location>
        <position position="130"/>
    </location>
    <ligand>
        <name>NADPH</name>
        <dbReference type="ChEBI" id="CHEBI:57783"/>
    </ligand>
</feature>
<evidence type="ECO:0000256" key="11">
    <source>
        <dbReference type="PIRSR" id="PIRSR036497-2"/>
    </source>
</evidence>
<comment type="catalytic activity">
    <reaction evidence="9">
        <text>L-homoserine + NADP(+) = L-aspartate 4-semialdehyde + NADPH + H(+)</text>
        <dbReference type="Rhea" id="RHEA:15761"/>
        <dbReference type="ChEBI" id="CHEBI:15378"/>
        <dbReference type="ChEBI" id="CHEBI:57476"/>
        <dbReference type="ChEBI" id="CHEBI:57783"/>
        <dbReference type="ChEBI" id="CHEBI:58349"/>
        <dbReference type="ChEBI" id="CHEBI:537519"/>
        <dbReference type="EC" id="1.1.1.3"/>
    </reaction>
    <physiologicalReaction direction="right-to-left" evidence="9">
        <dbReference type="Rhea" id="RHEA:15763"/>
    </physiologicalReaction>
</comment>
<comment type="caution">
    <text evidence="15">The sequence shown here is derived from an EMBL/GenBank/DDBJ whole genome shotgun (WGS) entry which is preliminary data.</text>
</comment>
<dbReference type="Pfam" id="PF00742">
    <property type="entry name" value="Homoserine_dh"/>
    <property type="match status" value="1"/>
</dbReference>
<reference evidence="15 16" key="1">
    <citation type="submission" date="2018-11" db="EMBL/GenBank/DDBJ databases">
        <title>Genome sequencing and assembly of Clostridium tagluense strain A121.</title>
        <authorList>
            <person name="Murakami T."/>
            <person name="Segawa T."/>
            <person name="Shcherbakova V.A."/>
            <person name="Mori H."/>
            <person name="Yoshimura Y."/>
        </authorList>
    </citation>
    <scope>NUCLEOTIDE SEQUENCE [LARGE SCALE GENOMIC DNA]</scope>
    <source>
        <strain evidence="15 16">A121</strain>
    </source>
</reference>
<evidence type="ECO:0000256" key="10">
    <source>
        <dbReference type="PIRSR" id="PIRSR036497-1"/>
    </source>
</evidence>
<evidence type="ECO:0000256" key="13">
    <source>
        <dbReference type="RuleBase" id="RU004171"/>
    </source>
</evidence>
<keyword evidence="8" id="KW-0915">Sodium</keyword>
<organism evidence="15 16">
    <name type="scientific">Clostridium tagluense</name>
    <dbReference type="NCBI Taxonomy" id="360422"/>
    <lineage>
        <taxon>Bacteria</taxon>
        <taxon>Bacillati</taxon>
        <taxon>Bacillota</taxon>
        <taxon>Clostridia</taxon>
        <taxon>Eubacteriales</taxon>
        <taxon>Clostridiaceae</taxon>
        <taxon>Clostridium</taxon>
    </lineage>
</organism>
<dbReference type="GO" id="GO:0009088">
    <property type="term" value="P:threonine biosynthetic process"/>
    <property type="evidence" value="ECO:0007669"/>
    <property type="project" value="UniProtKB-UniPathway"/>
</dbReference>
<evidence type="ECO:0000256" key="1">
    <source>
        <dbReference type="ARBA" id="ARBA00005056"/>
    </source>
</evidence>
<feature type="active site" description="Proton donor" evidence="10">
    <location>
        <position position="229"/>
    </location>
</feature>
<comment type="pathway">
    <text evidence="2 12">Amino-acid biosynthesis; L-methionine biosynthesis via de novo pathway; L-homoserine from L-aspartate: step 3/3.</text>
</comment>
<dbReference type="InterPro" id="IPR019811">
    <property type="entry name" value="HDH_CS"/>
</dbReference>
<dbReference type="Gene3D" id="3.40.50.720">
    <property type="entry name" value="NAD(P)-binding Rossmann-like Domain"/>
    <property type="match status" value="1"/>
</dbReference>
<dbReference type="RefSeq" id="WP_124998634.1">
    <property type="nucleotide sequence ID" value="NZ_BHYK01000004.1"/>
</dbReference>
<dbReference type="EMBL" id="BHYK01000004">
    <property type="protein sequence ID" value="GCD09330.1"/>
    <property type="molecule type" value="Genomic_DNA"/>
</dbReference>
<accession>A0A401UIF3</accession>
<dbReference type="OrthoDB" id="9808167at2"/>
<keyword evidence="12" id="KW-0028">Amino-acid biosynthesis</keyword>
<proteinExistence type="inferred from homology"/>
<comment type="pathway">
    <text evidence="1 12">Amino-acid biosynthesis; L-threonine biosynthesis; L-threonine from L-aspartate: step 3/5.</text>
</comment>
<feature type="domain" description="Homoserine dehydrogenase catalytic" evidence="14">
    <location>
        <begin position="162"/>
        <end position="339"/>
    </location>
</feature>
<evidence type="ECO:0000256" key="7">
    <source>
        <dbReference type="ARBA" id="ARBA00023002"/>
    </source>
</evidence>